<keyword evidence="5" id="KW-0472">Membrane</keyword>
<dbReference type="SMART" id="SM00283">
    <property type="entry name" value="MA"/>
    <property type="match status" value="1"/>
</dbReference>
<keyword evidence="9" id="KW-1185">Reference proteome</keyword>
<dbReference type="PROSITE" id="PS50111">
    <property type="entry name" value="CHEMOTAXIS_TRANSDUC_2"/>
    <property type="match status" value="1"/>
</dbReference>
<evidence type="ECO:0000256" key="5">
    <source>
        <dbReference type="SAM" id="Phobius"/>
    </source>
</evidence>
<dbReference type="AlphaFoldDB" id="A0A369WNI8"/>
<comment type="subcellular location">
    <subcellularLocation>
        <location evidence="1">Membrane</location>
    </subcellularLocation>
</comment>
<keyword evidence="5" id="KW-1133">Transmembrane helix</keyword>
<dbReference type="GO" id="GO:0016020">
    <property type="term" value="C:membrane"/>
    <property type="evidence" value="ECO:0007669"/>
    <property type="project" value="UniProtKB-SubCell"/>
</dbReference>
<dbReference type="SMART" id="SM00304">
    <property type="entry name" value="HAMP"/>
    <property type="match status" value="1"/>
</dbReference>
<comment type="similarity">
    <text evidence="3">Belongs to the methyl-accepting chemotaxis (MCP) protein family.</text>
</comment>
<feature type="transmembrane region" description="Helical" evidence="5">
    <location>
        <begin position="190"/>
        <end position="212"/>
    </location>
</feature>
<comment type="caution">
    <text evidence="8">The sequence shown here is derived from an EMBL/GenBank/DDBJ whole genome shotgun (WGS) entry which is preliminary data.</text>
</comment>
<evidence type="ECO:0000313" key="9">
    <source>
        <dbReference type="Proteomes" id="UP000253769"/>
    </source>
</evidence>
<dbReference type="RefSeq" id="WP_114695415.1">
    <property type="nucleotide sequence ID" value="NZ_QQOH01000002.1"/>
</dbReference>
<dbReference type="FunFam" id="1.10.287.950:FF:000001">
    <property type="entry name" value="Methyl-accepting chemotaxis sensory transducer"/>
    <property type="match status" value="1"/>
</dbReference>
<reference evidence="8 9" key="1">
    <citation type="submission" date="2018-07" db="EMBL/GenBank/DDBJ databases">
        <title>Motiliproteus coralliicola sp. nov., a bacterium isolated from Coral.</title>
        <authorList>
            <person name="Wang G."/>
        </authorList>
    </citation>
    <scope>NUCLEOTIDE SEQUENCE [LARGE SCALE GENOMIC DNA]</scope>
    <source>
        <strain evidence="8 9">C34</strain>
    </source>
</reference>
<evidence type="ECO:0000259" key="7">
    <source>
        <dbReference type="PROSITE" id="PS50885"/>
    </source>
</evidence>
<dbReference type="PANTHER" id="PTHR32089">
    <property type="entry name" value="METHYL-ACCEPTING CHEMOTAXIS PROTEIN MCPB"/>
    <property type="match status" value="1"/>
</dbReference>
<name>A0A369WNI8_9GAMM</name>
<evidence type="ECO:0000256" key="3">
    <source>
        <dbReference type="ARBA" id="ARBA00029447"/>
    </source>
</evidence>
<dbReference type="PRINTS" id="PR00260">
    <property type="entry name" value="CHEMTRNSDUCR"/>
</dbReference>
<dbReference type="GO" id="GO:0007165">
    <property type="term" value="P:signal transduction"/>
    <property type="evidence" value="ECO:0007669"/>
    <property type="project" value="UniProtKB-KW"/>
</dbReference>
<dbReference type="Proteomes" id="UP000253769">
    <property type="component" value="Unassembled WGS sequence"/>
</dbReference>
<dbReference type="CDD" id="cd06225">
    <property type="entry name" value="HAMP"/>
    <property type="match status" value="1"/>
</dbReference>
<protein>
    <submittedName>
        <fullName evidence="8">Methyl-accepting chemotaxis protein</fullName>
    </submittedName>
</protein>
<keyword evidence="2 4" id="KW-0807">Transducer</keyword>
<organism evidence="8 9">
    <name type="scientific">Motiliproteus coralliicola</name>
    <dbReference type="NCBI Taxonomy" id="2283196"/>
    <lineage>
        <taxon>Bacteria</taxon>
        <taxon>Pseudomonadati</taxon>
        <taxon>Pseudomonadota</taxon>
        <taxon>Gammaproteobacteria</taxon>
        <taxon>Oceanospirillales</taxon>
        <taxon>Oceanospirillaceae</taxon>
        <taxon>Motiliproteus</taxon>
    </lineage>
</organism>
<dbReference type="GO" id="GO:0004888">
    <property type="term" value="F:transmembrane signaling receptor activity"/>
    <property type="evidence" value="ECO:0007669"/>
    <property type="project" value="InterPro"/>
</dbReference>
<gene>
    <name evidence="8" type="ORF">DV711_09420</name>
</gene>
<dbReference type="PROSITE" id="PS50885">
    <property type="entry name" value="HAMP"/>
    <property type="match status" value="1"/>
</dbReference>
<keyword evidence="5" id="KW-0812">Transmembrane</keyword>
<sequence length="546" mass="59043">MGSSSMGRQQGAGIGLKIDITLAAIFISLLVFSSIYQYINQQKMVEEMVLDQARVQSESFFDNINTLMLTGQMSRQDIARDKTMSHETVLDARVLRADSIKTIYGPGQATAQPTDEFDRLALKGQAQQHIANTPEGRVLTLVTPLESSDNFKGSGTNCMTCHPSSKGDILGAVRIDYSLAAFDQHVTNQLWTNIVLSSLLLLVGWIVVRVILRRMVIVPLGKVSQTIHAIEQSANLDLKIDLNRSDELGTVANSFNGMMDKFRTIIIHLNQLTEQLSQQSNSFRDTAQNSLTSIQQLNSETEQVATAMTEMDQTAQGVSDNVNEAAKATEAVEQQTIQGQKTVATAIQGIESLASELQTADGIATQLHESSDAIVKVVDVIAGIAEQTNLLALNAAIEAARAGEQGRGFAVVADEVRALATRTGQSTNEIRSMIEQLQQQTQRTSAVVAQSSEWAQSSVSQSQETGAVLTEVSNAVSNVATLNTQNATSAEQQQMVAGEINKNVLAINDIAGQAQDNAQLMADASDELGRLTEQLNSMIEQFQVND</sequence>
<feature type="domain" description="Methyl-accepting transducer" evidence="6">
    <location>
        <begin position="272"/>
        <end position="508"/>
    </location>
</feature>
<evidence type="ECO:0000256" key="4">
    <source>
        <dbReference type="PROSITE-ProRule" id="PRU00284"/>
    </source>
</evidence>
<dbReference type="CDD" id="cd11386">
    <property type="entry name" value="MCP_signal"/>
    <property type="match status" value="1"/>
</dbReference>
<dbReference type="SUPFAM" id="SSF58104">
    <property type="entry name" value="Methyl-accepting chemotaxis protein (MCP) signaling domain"/>
    <property type="match status" value="1"/>
</dbReference>
<evidence type="ECO:0000259" key="6">
    <source>
        <dbReference type="PROSITE" id="PS50111"/>
    </source>
</evidence>
<evidence type="ECO:0000256" key="1">
    <source>
        <dbReference type="ARBA" id="ARBA00004370"/>
    </source>
</evidence>
<dbReference type="EMBL" id="QQOH01000002">
    <property type="protein sequence ID" value="RDE22783.1"/>
    <property type="molecule type" value="Genomic_DNA"/>
</dbReference>
<dbReference type="Gene3D" id="1.10.287.950">
    <property type="entry name" value="Methyl-accepting chemotaxis protein"/>
    <property type="match status" value="1"/>
</dbReference>
<dbReference type="Gene3D" id="3.30.450.290">
    <property type="match status" value="1"/>
</dbReference>
<evidence type="ECO:0000313" key="8">
    <source>
        <dbReference type="EMBL" id="RDE22783.1"/>
    </source>
</evidence>
<dbReference type="InterPro" id="IPR004089">
    <property type="entry name" value="MCPsignal_dom"/>
</dbReference>
<dbReference type="InterPro" id="IPR004090">
    <property type="entry name" value="Chemotax_Me-accpt_rcpt"/>
</dbReference>
<accession>A0A369WNI8</accession>
<feature type="domain" description="HAMP" evidence="7">
    <location>
        <begin position="214"/>
        <end position="267"/>
    </location>
</feature>
<evidence type="ECO:0000256" key="2">
    <source>
        <dbReference type="ARBA" id="ARBA00023224"/>
    </source>
</evidence>
<feature type="transmembrane region" description="Helical" evidence="5">
    <location>
        <begin position="20"/>
        <end position="39"/>
    </location>
</feature>
<dbReference type="PANTHER" id="PTHR32089:SF120">
    <property type="entry name" value="METHYL-ACCEPTING CHEMOTAXIS PROTEIN TLPQ"/>
    <property type="match status" value="1"/>
</dbReference>
<dbReference type="Pfam" id="PF00672">
    <property type="entry name" value="HAMP"/>
    <property type="match status" value="1"/>
</dbReference>
<dbReference type="InterPro" id="IPR003660">
    <property type="entry name" value="HAMP_dom"/>
</dbReference>
<proteinExistence type="inferred from homology"/>
<dbReference type="OrthoDB" id="2489132at2"/>
<dbReference type="Pfam" id="PF00015">
    <property type="entry name" value="MCPsignal"/>
    <property type="match status" value="1"/>
</dbReference>
<dbReference type="GO" id="GO:0006935">
    <property type="term" value="P:chemotaxis"/>
    <property type="evidence" value="ECO:0007669"/>
    <property type="project" value="InterPro"/>
</dbReference>